<organism evidence="2 3">
    <name type="scientific">Oryza sativa subsp. japonica</name>
    <name type="common">Rice</name>
    <dbReference type="NCBI Taxonomy" id="39947"/>
    <lineage>
        <taxon>Eukaryota</taxon>
        <taxon>Viridiplantae</taxon>
        <taxon>Streptophyta</taxon>
        <taxon>Embryophyta</taxon>
        <taxon>Tracheophyta</taxon>
        <taxon>Spermatophyta</taxon>
        <taxon>Magnoliopsida</taxon>
        <taxon>Liliopsida</taxon>
        <taxon>Poales</taxon>
        <taxon>Poaceae</taxon>
        <taxon>BOP clade</taxon>
        <taxon>Oryzoideae</taxon>
        <taxon>Oryzeae</taxon>
        <taxon>Oryzinae</taxon>
        <taxon>Oryza</taxon>
        <taxon>Oryza sativa</taxon>
    </lineage>
</organism>
<sequence length="96" mass="11111">MVAARGVPRFDSSACGVVLAQKVMEMVGMRVARIEKKRQEPGRVSWRDGNDVRLQIDSRPRRWHEGIEKERREPVNGLSLYTNTSKEMTEEEIRRG</sequence>
<feature type="compositionally biased region" description="Basic and acidic residues" evidence="1">
    <location>
        <begin position="87"/>
        <end position="96"/>
    </location>
</feature>
<gene>
    <name evidence="2" type="primary">OSJNBa0083F15.22</name>
</gene>
<protein>
    <submittedName>
        <fullName evidence="2">Uncharacterized protein</fullName>
    </submittedName>
</protein>
<evidence type="ECO:0000256" key="1">
    <source>
        <dbReference type="SAM" id="MobiDB-lite"/>
    </source>
</evidence>
<dbReference type="Proteomes" id="UP000000763">
    <property type="component" value="Chromosome 3"/>
</dbReference>
<dbReference type="AlphaFoldDB" id="Q75I60"/>
<dbReference type="EMBL" id="AC133398">
    <property type="protein sequence ID" value="AAR01773.1"/>
    <property type="molecule type" value="Genomic_DNA"/>
</dbReference>
<name>Q75I60_ORYSJ</name>
<reference evidence="3" key="2">
    <citation type="journal article" date="2008" name="Nucleic Acids Res.">
        <title>The rice annotation project database (RAP-DB): 2008 update.</title>
        <authorList>
            <consortium name="The rice annotation project (RAP)"/>
        </authorList>
    </citation>
    <scope>GENOME REANNOTATION</scope>
    <source>
        <strain evidence="3">cv. Nipponbare</strain>
    </source>
</reference>
<evidence type="ECO:0000313" key="3">
    <source>
        <dbReference type="Proteomes" id="UP000000763"/>
    </source>
</evidence>
<evidence type="ECO:0000313" key="2">
    <source>
        <dbReference type="EMBL" id="AAR01773.1"/>
    </source>
</evidence>
<reference evidence="3" key="1">
    <citation type="journal article" date="2005" name="Nature">
        <title>The map-based sequence of the rice genome.</title>
        <authorList>
            <consortium name="International rice genome sequencing project (IRGSP)"/>
            <person name="Matsumoto T."/>
            <person name="Wu J."/>
            <person name="Kanamori H."/>
            <person name="Katayose Y."/>
            <person name="Fujisawa M."/>
            <person name="Namiki N."/>
            <person name="Mizuno H."/>
            <person name="Yamamoto K."/>
            <person name="Antonio B.A."/>
            <person name="Baba T."/>
            <person name="Sakata K."/>
            <person name="Nagamura Y."/>
            <person name="Aoki H."/>
            <person name="Arikawa K."/>
            <person name="Arita K."/>
            <person name="Bito T."/>
            <person name="Chiden Y."/>
            <person name="Fujitsuka N."/>
            <person name="Fukunaka R."/>
            <person name="Hamada M."/>
            <person name="Harada C."/>
            <person name="Hayashi A."/>
            <person name="Hijishita S."/>
            <person name="Honda M."/>
            <person name="Hosokawa S."/>
            <person name="Ichikawa Y."/>
            <person name="Idonuma A."/>
            <person name="Iijima M."/>
            <person name="Ikeda M."/>
            <person name="Ikeno M."/>
            <person name="Ito K."/>
            <person name="Ito S."/>
            <person name="Ito T."/>
            <person name="Ito Y."/>
            <person name="Ito Y."/>
            <person name="Iwabuchi A."/>
            <person name="Kamiya K."/>
            <person name="Karasawa W."/>
            <person name="Kurita K."/>
            <person name="Katagiri S."/>
            <person name="Kikuta A."/>
            <person name="Kobayashi H."/>
            <person name="Kobayashi N."/>
            <person name="Machita K."/>
            <person name="Maehara T."/>
            <person name="Masukawa M."/>
            <person name="Mizubayashi T."/>
            <person name="Mukai Y."/>
            <person name="Nagasaki H."/>
            <person name="Nagata Y."/>
            <person name="Naito S."/>
            <person name="Nakashima M."/>
            <person name="Nakama Y."/>
            <person name="Nakamichi Y."/>
            <person name="Nakamura M."/>
            <person name="Meguro A."/>
            <person name="Negishi M."/>
            <person name="Ohta I."/>
            <person name="Ohta T."/>
            <person name="Okamoto M."/>
            <person name="Ono N."/>
            <person name="Saji S."/>
            <person name="Sakaguchi M."/>
            <person name="Sakai K."/>
            <person name="Shibata M."/>
            <person name="Shimokawa T."/>
            <person name="Song J."/>
            <person name="Takazaki Y."/>
            <person name="Terasawa K."/>
            <person name="Tsugane M."/>
            <person name="Tsuji K."/>
            <person name="Ueda S."/>
            <person name="Waki K."/>
            <person name="Yamagata H."/>
            <person name="Yamamoto M."/>
            <person name="Yamamoto S."/>
            <person name="Yamane H."/>
            <person name="Yoshiki S."/>
            <person name="Yoshihara R."/>
            <person name="Yukawa K."/>
            <person name="Zhong H."/>
            <person name="Yano M."/>
            <person name="Yuan Q."/>
            <person name="Ouyang S."/>
            <person name="Liu J."/>
            <person name="Jones K.M."/>
            <person name="Gansberger K."/>
            <person name="Moffat K."/>
            <person name="Hill J."/>
            <person name="Bera J."/>
            <person name="Fadrosh D."/>
            <person name="Jin S."/>
            <person name="Johri S."/>
            <person name="Kim M."/>
            <person name="Overton L."/>
            <person name="Reardon M."/>
            <person name="Tsitrin T."/>
            <person name="Vuong H."/>
            <person name="Weaver B."/>
            <person name="Ciecko A."/>
            <person name="Tallon L."/>
            <person name="Jackson J."/>
            <person name="Pai G."/>
            <person name="Aken S.V."/>
            <person name="Utterback T."/>
            <person name="Reidmuller S."/>
            <person name="Feldblyum T."/>
            <person name="Hsiao J."/>
            <person name="Zismann V."/>
            <person name="Iobst S."/>
            <person name="de Vazeille A.R."/>
            <person name="Buell C.R."/>
            <person name="Ying K."/>
            <person name="Li Y."/>
            <person name="Lu T."/>
            <person name="Huang Y."/>
            <person name="Zhao Q."/>
            <person name="Feng Q."/>
            <person name="Zhang L."/>
            <person name="Zhu J."/>
            <person name="Weng Q."/>
            <person name="Mu J."/>
            <person name="Lu Y."/>
            <person name="Fan D."/>
            <person name="Liu Y."/>
            <person name="Guan J."/>
            <person name="Zhang Y."/>
            <person name="Yu S."/>
            <person name="Liu X."/>
            <person name="Zhang Y."/>
            <person name="Hong G."/>
            <person name="Han B."/>
            <person name="Choisne N."/>
            <person name="Demange N."/>
            <person name="Orjeda G."/>
            <person name="Samain S."/>
            <person name="Cattolico L."/>
            <person name="Pelletier E."/>
            <person name="Couloux A."/>
            <person name="Segurens B."/>
            <person name="Wincker P."/>
            <person name="D'Hont A."/>
            <person name="Scarpelli C."/>
            <person name="Weissenbach J."/>
            <person name="Salanoubat M."/>
            <person name="Quetier F."/>
            <person name="Yu Y."/>
            <person name="Kim H.R."/>
            <person name="Rambo T."/>
            <person name="Currie J."/>
            <person name="Collura K."/>
            <person name="Luo M."/>
            <person name="Yang T."/>
            <person name="Ammiraju J.S.S."/>
            <person name="Engler F."/>
            <person name="Soderlund C."/>
            <person name="Wing R.A."/>
            <person name="Palmer L.E."/>
            <person name="de la Bastide M."/>
            <person name="Spiegel L."/>
            <person name="Nascimento L."/>
            <person name="Zutavern T."/>
            <person name="O'Shaughnessy A."/>
            <person name="Dike S."/>
            <person name="Dedhia N."/>
            <person name="Preston R."/>
            <person name="Balija V."/>
            <person name="McCombie W.R."/>
            <person name="Chow T."/>
            <person name="Chen H."/>
            <person name="Chung M."/>
            <person name="Chen C."/>
            <person name="Shaw J."/>
            <person name="Wu H."/>
            <person name="Hsiao K."/>
            <person name="Chao Y."/>
            <person name="Chu M."/>
            <person name="Cheng C."/>
            <person name="Hour A."/>
            <person name="Lee P."/>
            <person name="Lin S."/>
            <person name="Lin Y."/>
            <person name="Liou J."/>
            <person name="Liu S."/>
            <person name="Hsing Y."/>
            <person name="Raghuvanshi S."/>
            <person name="Mohanty A."/>
            <person name="Bharti A.K."/>
            <person name="Gaur A."/>
            <person name="Gupta V."/>
            <person name="Kumar D."/>
            <person name="Ravi V."/>
            <person name="Vij S."/>
            <person name="Kapur A."/>
            <person name="Khurana P."/>
            <person name="Khurana P."/>
            <person name="Khurana J.P."/>
            <person name="Tyagi A.K."/>
            <person name="Gaikwad K."/>
            <person name="Singh A."/>
            <person name="Dalal V."/>
            <person name="Srivastava S."/>
            <person name="Dixit A."/>
            <person name="Pal A.K."/>
            <person name="Ghazi I.A."/>
            <person name="Yadav M."/>
            <person name="Pandit A."/>
            <person name="Bhargava A."/>
            <person name="Sureshbabu K."/>
            <person name="Batra K."/>
            <person name="Sharma T.R."/>
            <person name="Mohapatra T."/>
            <person name="Singh N.K."/>
            <person name="Messing J."/>
            <person name="Nelson A.B."/>
            <person name="Fuks G."/>
            <person name="Kavchok S."/>
            <person name="Keizer G."/>
            <person name="Linton E."/>
            <person name="Llaca V."/>
            <person name="Song R."/>
            <person name="Tanyolac B."/>
            <person name="Young S."/>
            <person name="Ho-Il K."/>
            <person name="Hahn J.H."/>
            <person name="Sangsakoo G."/>
            <person name="Vanavichit A."/>
            <person name="de Mattos Luiz.A.T."/>
            <person name="Zimmer P.D."/>
            <person name="Malone G."/>
            <person name="Dellagostin O."/>
            <person name="de Oliveira A.C."/>
            <person name="Bevan M."/>
            <person name="Bancroft I."/>
            <person name="Minx P."/>
            <person name="Cordum H."/>
            <person name="Wilson R."/>
            <person name="Cheng Z."/>
            <person name="Jin W."/>
            <person name="Jiang J."/>
            <person name="Leong S.A."/>
            <person name="Iwama H."/>
            <person name="Gojobori T."/>
            <person name="Itoh T."/>
            <person name="Niimura Y."/>
            <person name="Fujii Y."/>
            <person name="Habara T."/>
            <person name="Sakai H."/>
            <person name="Sato Y."/>
            <person name="Wilson G."/>
            <person name="Kumar K."/>
            <person name="McCouch S."/>
            <person name="Juretic N."/>
            <person name="Hoen D."/>
            <person name="Wright S."/>
            <person name="Bruskiewich R."/>
            <person name="Bureau T."/>
            <person name="Miyao A."/>
            <person name="Hirochika H."/>
            <person name="Nishikawa T."/>
            <person name="Kadowaki K."/>
            <person name="Sugiura M."/>
            <person name="Burr B."/>
            <person name="Sasaki T."/>
        </authorList>
    </citation>
    <scope>NUCLEOTIDE SEQUENCE [LARGE SCALE GENOMIC DNA]</scope>
    <source>
        <strain evidence="3">cv. Nipponbare</strain>
    </source>
</reference>
<accession>Q75I60</accession>
<feature type="region of interest" description="Disordered" evidence="1">
    <location>
        <begin position="74"/>
        <end position="96"/>
    </location>
</feature>
<proteinExistence type="predicted"/>